<dbReference type="InterPro" id="IPR050187">
    <property type="entry name" value="Lipid_Phosphate_FormReg"/>
</dbReference>
<dbReference type="SMART" id="SM00046">
    <property type="entry name" value="DAGKc"/>
    <property type="match status" value="1"/>
</dbReference>
<dbReference type="SUPFAM" id="SSF111331">
    <property type="entry name" value="NAD kinase/diacylglycerol kinase-like"/>
    <property type="match status" value="1"/>
</dbReference>
<reference evidence="6 7" key="1">
    <citation type="submission" date="2018-12" db="EMBL/GenBank/DDBJ databases">
        <title>The Draft Genome Sequence of the Soil Bacterium Pedobacter tournemirensis R1.</title>
        <authorList>
            <person name="He J."/>
        </authorList>
    </citation>
    <scope>NUCLEOTIDE SEQUENCE [LARGE SCALE GENOMIC DNA]</scope>
    <source>
        <strain evidence="6 7">R1</strain>
    </source>
</reference>
<evidence type="ECO:0000256" key="3">
    <source>
        <dbReference type="ARBA" id="ARBA00022777"/>
    </source>
</evidence>
<evidence type="ECO:0000256" key="1">
    <source>
        <dbReference type="ARBA" id="ARBA00022679"/>
    </source>
</evidence>
<dbReference type="Gene3D" id="2.60.200.40">
    <property type="match status" value="1"/>
</dbReference>
<dbReference type="AlphaFoldDB" id="A0A4Q0MGS9"/>
<accession>A0A4Q0MGS9</accession>
<keyword evidence="4" id="KW-0067">ATP-binding</keyword>
<dbReference type="Proteomes" id="UP000290848">
    <property type="component" value="Unassembled WGS sequence"/>
</dbReference>
<dbReference type="PROSITE" id="PS50146">
    <property type="entry name" value="DAGK"/>
    <property type="match status" value="1"/>
</dbReference>
<dbReference type="Pfam" id="PF00781">
    <property type="entry name" value="DAGK_cat"/>
    <property type="match status" value="1"/>
</dbReference>
<dbReference type="Gene3D" id="3.40.50.10330">
    <property type="entry name" value="Probable inorganic polyphosphate/atp-NAD kinase, domain 1"/>
    <property type="match status" value="1"/>
</dbReference>
<dbReference type="RefSeq" id="WP_128767659.1">
    <property type="nucleotide sequence ID" value="NZ_RXOC01000001.1"/>
</dbReference>
<feature type="domain" description="DAGKc" evidence="5">
    <location>
        <begin position="1"/>
        <end position="126"/>
    </location>
</feature>
<name>A0A4Q0MGS9_9SPHI</name>
<sequence length="300" mass="33490">MRIATLLHNPVAGDEAHTKDKLIALIESRGYKCHYSPVKEQGLDHIHEDTEFIIVAGGDGTVRKVAKQLLLDKSPASHLPIALLPMGTANNIARTLGISGEPETIIRQWATMQPGTVDIWDVDNLPGARFFCEGFGFGVFPQLITEMRHHDEELSDSPEKRMEAALSTLHDITVSYKPRHCVVIADGTDYSGDYIMVEVMNMQCIGPNLVLAYEADPGDSYMEIVLISESEKEELARYISDRISGVESRLKCKTLKAKNVKILWDGHLVHVDDELIEMKEIKEINLSSEGKVLHFMVPKT</sequence>
<evidence type="ECO:0000313" key="6">
    <source>
        <dbReference type="EMBL" id="RXF72473.1"/>
    </source>
</evidence>
<keyword evidence="1" id="KW-0808">Transferase</keyword>
<evidence type="ECO:0000313" key="7">
    <source>
        <dbReference type="Proteomes" id="UP000290848"/>
    </source>
</evidence>
<keyword evidence="3 6" id="KW-0418">Kinase</keyword>
<dbReference type="InterPro" id="IPR045540">
    <property type="entry name" value="YegS/DAGK_C"/>
</dbReference>
<evidence type="ECO:0000256" key="2">
    <source>
        <dbReference type="ARBA" id="ARBA00022741"/>
    </source>
</evidence>
<comment type="caution">
    <text evidence="6">The sequence shown here is derived from an EMBL/GenBank/DDBJ whole genome shotgun (WGS) entry which is preliminary data.</text>
</comment>
<dbReference type="Pfam" id="PF19279">
    <property type="entry name" value="YegS_C"/>
    <property type="match status" value="1"/>
</dbReference>
<evidence type="ECO:0000256" key="4">
    <source>
        <dbReference type="ARBA" id="ARBA00022840"/>
    </source>
</evidence>
<protein>
    <submittedName>
        <fullName evidence="6">Diacylglycerol kinase</fullName>
    </submittedName>
</protein>
<dbReference type="EMBL" id="RXOC01000001">
    <property type="protein sequence ID" value="RXF72473.1"/>
    <property type="molecule type" value="Genomic_DNA"/>
</dbReference>
<dbReference type="GO" id="GO:0005524">
    <property type="term" value="F:ATP binding"/>
    <property type="evidence" value="ECO:0007669"/>
    <property type="project" value="UniProtKB-KW"/>
</dbReference>
<dbReference type="InterPro" id="IPR001206">
    <property type="entry name" value="Diacylglycerol_kinase_cat_dom"/>
</dbReference>
<keyword evidence="2" id="KW-0547">Nucleotide-binding</keyword>
<dbReference type="InterPro" id="IPR017438">
    <property type="entry name" value="ATP-NAD_kinase_N"/>
</dbReference>
<gene>
    <name evidence="6" type="ORF">EKH83_01760</name>
</gene>
<proteinExistence type="predicted"/>
<dbReference type="InterPro" id="IPR016064">
    <property type="entry name" value="NAD/diacylglycerol_kinase_sf"/>
</dbReference>
<dbReference type="GO" id="GO:0016301">
    <property type="term" value="F:kinase activity"/>
    <property type="evidence" value="ECO:0007669"/>
    <property type="project" value="UniProtKB-KW"/>
</dbReference>
<dbReference type="PANTHER" id="PTHR12358">
    <property type="entry name" value="SPHINGOSINE KINASE"/>
    <property type="match status" value="1"/>
</dbReference>
<dbReference type="PANTHER" id="PTHR12358:SF54">
    <property type="entry name" value="SPHINGOSINE KINASE RELATED PROTEIN"/>
    <property type="match status" value="1"/>
</dbReference>
<organism evidence="6 7">
    <name type="scientific">Arcticibacter tournemirensis</name>
    <dbReference type="NCBI Taxonomy" id="699437"/>
    <lineage>
        <taxon>Bacteria</taxon>
        <taxon>Pseudomonadati</taxon>
        <taxon>Bacteroidota</taxon>
        <taxon>Sphingobacteriia</taxon>
        <taxon>Sphingobacteriales</taxon>
        <taxon>Sphingobacteriaceae</taxon>
        <taxon>Arcticibacter</taxon>
    </lineage>
</organism>
<evidence type="ECO:0000259" key="5">
    <source>
        <dbReference type="PROSITE" id="PS50146"/>
    </source>
</evidence>